<dbReference type="SUPFAM" id="SSF51735">
    <property type="entry name" value="NAD(P)-binding Rossmann-fold domains"/>
    <property type="match status" value="1"/>
</dbReference>
<gene>
    <name evidence="15" type="primary">fadB</name>
    <name evidence="15" type="ORF">Pla8534_61580</name>
</gene>
<dbReference type="InterPro" id="IPR029045">
    <property type="entry name" value="ClpP/crotonase-like_dom_sf"/>
</dbReference>
<dbReference type="InterPro" id="IPR006108">
    <property type="entry name" value="3HC_DH_C"/>
</dbReference>
<dbReference type="Gene3D" id="3.40.50.720">
    <property type="entry name" value="NAD(P)-binding Rossmann-like Domain"/>
    <property type="match status" value="1"/>
</dbReference>
<dbReference type="PROSITE" id="PS00067">
    <property type="entry name" value="3HCDH"/>
    <property type="match status" value="1"/>
</dbReference>
<dbReference type="CDD" id="cd06558">
    <property type="entry name" value="crotonase-like"/>
    <property type="match status" value="1"/>
</dbReference>
<evidence type="ECO:0000256" key="9">
    <source>
        <dbReference type="ARBA" id="ARBA00023098"/>
    </source>
</evidence>
<dbReference type="InterPro" id="IPR001753">
    <property type="entry name" value="Enoyl-CoA_hydra/iso"/>
</dbReference>
<comment type="similarity">
    <text evidence="3">In the N-terminal section; belongs to the enoyl-CoA hydratase/isomerase family.</text>
</comment>
<dbReference type="InterPro" id="IPR006180">
    <property type="entry name" value="3-OHacyl-CoA_DH_CS"/>
</dbReference>
<keyword evidence="5" id="KW-0276">Fatty acid metabolism</keyword>
<dbReference type="InterPro" id="IPR050136">
    <property type="entry name" value="FA_oxidation_alpha_subunit"/>
</dbReference>
<evidence type="ECO:0000256" key="6">
    <source>
        <dbReference type="ARBA" id="ARBA00022963"/>
    </source>
</evidence>
<dbReference type="UniPathway" id="UPA00659"/>
<dbReference type="SUPFAM" id="SSF48179">
    <property type="entry name" value="6-phosphogluconate dehydrogenase C-terminal domain-like"/>
    <property type="match status" value="2"/>
</dbReference>
<keyword evidence="10" id="KW-0456">Lyase</keyword>
<protein>
    <recommendedName>
        <fullName evidence="4">enoyl-CoA hydratase</fullName>
        <ecNumber evidence="4">4.2.1.17</ecNumber>
    </recommendedName>
</protein>
<dbReference type="OrthoDB" id="9771883at2"/>
<dbReference type="Pfam" id="PF00725">
    <property type="entry name" value="3HCDH"/>
    <property type="match status" value="1"/>
</dbReference>
<feature type="domain" description="3-hydroxyacyl-CoA dehydrogenase NAD binding" evidence="14">
    <location>
        <begin position="320"/>
        <end position="497"/>
    </location>
</feature>
<dbReference type="GO" id="GO:0070403">
    <property type="term" value="F:NAD+ binding"/>
    <property type="evidence" value="ECO:0007669"/>
    <property type="project" value="InterPro"/>
</dbReference>
<comment type="pathway">
    <text evidence="1">Lipid metabolism; fatty acid beta-oxidation.</text>
</comment>
<dbReference type="Pfam" id="PF02737">
    <property type="entry name" value="3HCDH_N"/>
    <property type="match status" value="1"/>
</dbReference>
<evidence type="ECO:0000259" key="13">
    <source>
        <dbReference type="Pfam" id="PF00725"/>
    </source>
</evidence>
<evidence type="ECO:0000259" key="14">
    <source>
        <dbReference type="Pfam" id="PF02737"/>
    </source>
</evidence>
<dbReference type="GO" id="GO:0006635">
    <property type="term" value="P:fatty acid beta-oxidation"/>
    <property type="evidence" value="ECO:0007669"/>
    <property type="project" value="UniProtKB-UniPathway"/>
</dbReference>
<dbReference type="PANTHER" id="PTHR43612:SF3">
    <property type="entry name" value="TRIFUNCTIONAL ENZYME SUBUNIT ALPHA, MITOCHONDRIAL"/>
    <property type="match status" value="1"/>
</dbReference>
<organism evidence="15 16">
    <name type="scientific">Lignipirellula cremea</name>
    <dbReference type="NCBI Taxonomy" id="2528010"/>
    <lineage>
        <taxon>Bacteria</taxon>
        <taxon>Pseudomonadati</taxon>
        <taxon>Planctomycetota</taxon>
        <taxon>Planctomycetia</taxon>
        <taxon>Pirellulales</taxon>
        <taxon>Pirellulaceae</taxon>
        <taxon>Lignipirellula</taxon>
    </lineage>
</organism>
<dbReference type="SUPFAM" id="SSF52096">
    <property type="entry name" value="ClpP/crotonase"/>
    <property type="match status" value="1"/>
</dbReference>
<evidence type="ECO:0000256" key="12">
    <source>
        <dbReference type="ARBA" id="ARBA00049556"/>
    </source>
</evidence>
<dbReference type="Gene3D" id="1.10.1040.50">
    <property type="match status" value="1"/>
</dbReference>
<accession>A0A518E2H9</accession>
<dbReference type="GO" id="GO:0016509">
    <property type="term" value="F:long-chain (3S)-3-hydroxyacyl-CoA dehydrogenase (NAD+) activity"/>
    <property type="evidence" value="ECO:0007669"/>
    <property type="project" value="TreeGrafter"/>
</dbReference>
<dbReference type="FunFam" id="3.40.50.720:FF:000009">
    <property type="entry name" value="Fatty oxidation complex, alpha subunit"/>
    <property type="match status" value="1"/>
</dbReference>
<evidence type="ECO:0000256" key="11">
    <source>
        <dbReference type="ARBA" id="ARBA00023268"/>
    </source>
</evidence>
<evidence type="ECO:0000256" key="1">
    <source>
        <dbReference type="ARBA" id="ARBA00005005"/>
    </source>
</evidence>
<dbReference type="PANTHER" id="PTHR43612">
    <property type="entry name" value="TRIFUNCTIONAL ENZYME SUBUNIT ALPHA"/>
    <property type="match status" value="1"/>
</dbReference>
<dbReference type="AlphaFoldDB" id="A0A518E2H9"/>
<feature type="domain" description="3-hydroxyacyl-CoA dehydrogenase C-terminal" evidence="13">
    <location>
        <begin position="500"/>
        <end position="593"/>
    </location>
</feature>
<reference evidence="15 16" key="1">
    <citation type="submission" date="2019-02" db="EMBL/GenBank/DDBJ databases">
        <title>Deep-cultivation of Planctomycetes and their phenomic and genomic characterization uncovers novel biology.</title>
        <authorList>
            <person name="Wiegand S."/>
            <person name="Jogler M."/>
            <person name="Boedeker C."/>
            <person name="Pinto D."/>
            <person name="Vollmers J."/>
            <person name="Rivas-Marin E."/>
            <person name="Kohn T."/>
            <person name="Peeters S.H."/>
            <person name="Heuer A."/>
            <person name="Rast P."/>
            <person name="Oberbeckmann S."/>
            <person name="Bunk B."/>
            <person name="Jeske O."/>
            <person name="Meyerdierks A."/>
            <person name="Storesund J.E."/>
            <person name="Kallscheuer N."/>
            <person name="Luecker S."/>
            <person name="Lage O.M."/>
            <person name="Pohl T."/>
            <person name="Merkel B.J."/>
            <person name="Hornburger P."/>
            <person name="Mueller R.-W."/>
            <person name="Bruemmer F."/>
            <person name="Labrenz M."/>
            <person name="Spormann A.M."/>
            <person name="Op den Camp H."/>
            <person name="Overmann J."/>
            <person name="Amann R."/>
            <person name="Jetten M.S.M."/>
            <person name="Mascher T."/>
            <person name="Medema M.H."/>
            <person name="Devos D.P."/>
            <person name="Kaster A.-K."/>
            <person name="Ovreas L."/>
            <person name="Rohde M."/>
            <person name="Galperin M.Y."/>
            <person name="Jogler C."/>
        </authorList>
    </citation>
    <scope>NUCLEOTIDE SEQUENCE [LARGE SCALE GENOMIC DNA]</scope>
    <source>
        <strain evidence="15 16">Pla85_3_4</strain>
    </source>
</reference>
<evidence type="ECO:0000256" key="5">
    <source>
        <dbReference type="ARBA" id="ARBA00022832"/>
    </source>
</evidence>
<dbReference type="KEGG" id="lcre:Pla8534_61580"/>
<dbReference type="Pfam" id="PF00378">
    <property type="entry name" value="ECH_1"/>
    <property type="match status" value="1"/>
</dbReference>
<dbReference type="EMBL" id="CP036433">
    <property type="protein sequence ID" value="QDU98296.1"/>
    <property type="molecule type" value="Genomic_DNA"/>
</dbReference>
<evidence type="ECO:0000313" key="16">
    <source>
        <dbReference type="Proteomes" id="UP000317648"/>
    </source>
</evidence>
<dbReference type="InterPro" id="IPR036291">
    <property type="entry name" value="NAD(P)-bd_dom_sf"/>
</dbReference>
<evidence type="ECO:0000256" key="3">
    <source>
        <dbReference type="ARBA" id="ARBA00008750"/>
    </source>
</evidence>
<keyword evidence="9" id="KW-0443">Lipid metabolism</keyword>
<dbReference type="InterPro" id="IPR006176">
    <property type="entry name" value="3-OHacyl-CoA_DH_NAD-bd"/>
</dbReference>
<sequence>MCQAATIQLSFPEPDIALLSFDQPDKGVNVLSSSVLAELDAHLDTLADRSELAGLILASGKAGTFIAGANLEEFVASLHADKTEIVAMCRRGQTLFGRLSQAPFVTVAAIDGVCVGGGAELAVWCDRRVLSDNPKTEIGFPEVKLGLFPGWGGTARTPRIVGLANAVEMITSGNSIEADAALEMGLASDIAPAAELQAAAIRLIRDEQQTGAYKKDRERWSQPLNISETELGFLGATAAAVVRAETKGQYPAPEAALNTMLEAAMLEVGPACELEAENMSDLFGSPVNAALLNVFFLTTRNKKDKGVDGKAPAASPIRLAAVIGAGIMGAGIAAANIKRGVPVVLSDAQATALAKGARTVLEEASYNRKTKSADVEKAIEITPLLNISQADVEIAGCDVVIEAVVENAEVKKKIFARLEPQLSETAILASNTSTLPITKLAIGLQHPERFCGIHFFNPVRRMKLVEVIRGEKTNDETVVAAVAYAKALGKSPIVVNDGPGFLVNRLLFPYLNESLALLSEGAAIKDIDRAARSFGMPMGPIELYDMVGIDTAVYAGATMWQAFPERVKPSPLLPAMLKAGRLGVKSGLGFFSYDNRKKKAQPDPTFDAFAAKYIEGDRSFTKEELENRLFMPMLLEATRVLQEGIVRDPRDVDLGLIFGLGFPPFKGGLLFWADTVGAPEILRRVESIQSVGKRVEPTQMLLDMARDDSKFYPQ</sequence>
<keyword evidence="7" id="KW-0560">Oxidoreductase</keyword>
<dbReference type="InterPro" id="IPR008927">
    <property type="entry name" value="6-PGluconate_DH-like_C_sf"/>
</dbReference>
<evidence type="ECO:0000256" key="10">
    <source>
        <dbReference type="ARBA" id="ARBA00023239"/>
    </source>
</evidence>
<evidence type="ECO:0000256" key="7">
    <source>
        <dbReference type="ARBA" id="ARBA00023002"/>
    </source>
</evidence>
<dbReference type="RefSeq" id="WP_145057441.1">
    <property type="nucleotide sequence ID" value="NZ_CP036433.1"/>
</dbReference>
<evidence type="ECO:0000313" key="15">
    <source>
        <dbReference type="EMBL" id="QDU98296.1"/>
    </source>
</evidence>
<dbReference type="GO" id="GO:0004300">
    <property type="term" value="F:enoyl-CoA hydratase activity"/>
    <property type="evidence" value="ECO:0007669"/>
    <property type="project" value="UniProtKB-EC"/>
</dbReference>
<evidence type="ECO:0000256" key="4">
    <source>
        <dbReference type="ARBA" id="ARBA00012076"/>
    </source>
</evidence>
<keyword evidence="6" id="KW-0442">Lipid degradation</keyword>
<dbReference type="Proteomes" id="UP000317648">
    <property type="component" value="Chromosome"/>
</dbReference>
<keyword evidence="8" id="KW-0520">NAD</keyword>
<keyword evidence="16" id="KW-1185">Reference proteome</keyword>
<dbReference type="EC" id="4.2.1.17" evidence="4"/>
<keyword evidence="11" id="KW-0511">Multifunctional enzyme</keyword>
<comment type="similarity">
    <text evidence="2">In the central section; belongs to the 3-hydroxyacyl-CoA dehydrogenase family.</text>
</comment>
<dbReference type="Gene3D" id="3.90.226.10">
    <property type="entry name" value="2-enoyl-CoA Hydratase, Chain A, domain 1"/>
    <property type="match status" value="1"/>
</dbReference>
<evidence type="ECO:0000256" key="8">
    <source>
        <dbReference type="ARBA" id="ARBA00023027"/>
    </source>
</evidence>
<proteinExistence type="inferred from homology"/>
<comment type="catalytic activity">
    <reaction evidence="12">
        <text>a (3S)-3-hydroxyacyl-CoA + NAD(+) = a 3-oxoacyl-CoA + NADH + H(+)</text>
        <dbReference type="Rhea" id="RHEA:22432"/>
        <dbReference type="ChEBI" id="CHEBI:15378"/>
        <dbReference type="ChEBI" id="CHEBI:57318"/>
        <dbReference type="ChEBI" id="CHEBI:57540"/>
        <dbReference type="ChEBI" id="CHEBI:57945"/>
        <dbReference type="ChEBI" id="CHEBI:90726"/>
        <dbReference type="EC" id="1.1.1.35"/>
    </reaction>
</comment>
<evidence type="ECO:0000256" key="2">
    <source>
        <dbReference type="ARBA" id="ARBA00007005"/>
    </source>
</evidence>
<name>A0A518E2H9_9BACT</name>